<dbReference type="AlphaFoldDB" id="A0AA94H4R7"/>
<dbReference type="Pfam" id="PF02413">
    <property type="entry name" value="Caudo_TAP"/>
    <property type="match status" value="1"/>
</dbReference>
<dbReference type="RefSeq" id="WP_064564410.1">
    <property type="nucleotide sequence ID" value="NZ_CP014007.2"/>
</dbReference>
<dbReference type="InterPro" id="IPR003458">
    <property type="entry name" value="Phage_T4_Gp38_tail_assem"/>
</dbReference>
<dbReference type="Proteomes" id="UP000182314">
    <property type="component" value="Unassembled WGS sequence"/>
</dbReference>
<keyword evidence="3" id="KW-1185">Reference proteome</keyword>
<proteinExistence type="predicted"/>
<accession>A0AA94H4R7</accession>
<sequence>MSQATLNQNLIAATAGELTVYNFTGDTREYLAPSVEYLAVGVGIPANSAVDAPSAAKTGFAVCRKTDNSGWEYVVDHRGETVYNLQSGEASQMKTLGDYPTDITPSAPATRFDKWDGSKWVTDSAAQQASLVTSAEQSKTQRLKEAKESISVWQTELQLGIISDDDKASLVKWLEYIKVVQAVDTTSAPDIRWPEQPQ</sequence>
<reference evidence="2 4" key="1">
    <citation type="submission" date="2016-10" db="EMBL/GenBank/DDBJ databases">
        <authorList>
            <person name="Varghese N."/>
            <person name="Submissions S."/>
        </authorList>
    </citation>
    <scope>NUCLEOTIDE SEQUENCE [LARGE SCALE GENOMIC DNA]</scope>
    <source>
        <strain evidence="2 4">CGMCC 1.7012</strain>
    </source>
</reference>
<evidence type="ECO:0000313" key="4">
    <source>
        <dbReference type="Proteomes" id="UP000182314"/>
    </source>
</evidence>
<protein>
    <submittedName>
        <fullName evidence="1">Tail fiber assembly protein</fullName>
    </submittedName>
    <submittedName>
        <fullName evidence="2">Virus tail fibre assembly protein, lambda gpK</fullName>
    </submittedName>
</protein>
<dbReference type="KEGG" id="kor:AWR26_06325"/>
<dbReference type="PANTHER" id="PTHR34413">
    <property type="entry name" value="PROPHAGE TAIL FIBER ASSEMBLY PROTEIN HOMOLOG TFAE-RELATED-RELATED"/>
    <property type="match status" value="1"/>
</dbReference>
<dbReference type="EMBL" id="FOKO01000004">
    <property type="protein sequence ID" value="SFC73783.1"/>
    <property type="molecule type" value="Genomic_DNA"/>
</dbReference>
<dbReference type="InterPro" id="IPR051220">
    <property type="entry name" value="TFA_Chaperone"/>
</dbReference>
<dbReference type="Proteomes" id="UP000078227">
    <property type="component" value="Chromosome"/>
</dbReference>
<evidence type="ECO:0000313" key="1">
    <source>
        <dbReference type="EMBL" id="ANI81788.1"/>
    </source>
</evidence>
<reference evidence="1 3" key="2">
    <citation type="submission" date="2021-03" db="EMBL/GenBank/DDBJ databases">
        <authorList>
            <person name="Li Y."/>
            <person name="Li S."/>
            <person name="Chen M."/>
            <person name="Peng G."/>
            <person name="Tan Z."/>
            <person name="An Q."/>
        </authorList>
    </citation>
    <scope>NUCLEOTIDE SEQUENCE [LARGE SCALE GENOMIC DNA]</scope>
    <source>
        <strain evidence="1 3">Ola 51</strain>
    </source>
</reference>
<dbReference type="PANTHER" id="PTHR34413:SF2">
    <property type="entry name" value="PROPHAGE TAIL FIBER ASSEMBLY PROTEIN HOMOLOG TFAE-RELATED"/>
    <property type="match status" value="1"/>
</dbReference>
<name>A0AA94H4R7_9ENTR</name>
<evidence type="ECO:0000313" key="3">
    <source>
        <dbReference type="Proteomes" id="UP000078227"/>
    </source>
</evidence>
<organism evidence="2 4">
    <name type="scientific">Kosakonia oryzae</name>
    <dbReference type="NCBI Taxonomy" id="497725"/>
    <lineage>
        <taxon>Bacteria</taxon>
        <taxon>Pseudomonadati</taxon>
        <taxon>Pseudomonadota</taxon>
        <taxon>Gammaproteobacteria</taxon>
        <taxon>Enterobacterales</taxon>
        <taxon>Enterobacteriaceae</taxon>
        <taxon>Kosakonia</taxon>
    </lineage>
</organism>
<gene>
    <name evidence="1" type="ORF">AWR26_06325</name>
    <name evidence="2" type="ORF">SAMN05216286_3035</name>
</gene>
<evidence type="ECO:0000313" key="2">
    <source>
        <dbReference type="EMBL" id="SFC73783.1"/>
    </source>
</evidence>
<dbReference type="EMBL" id="CP014007">
    <property type="protein sequence ID" value="ANI81788.1"/>
    <property type="molecule type" value="Genomic_DNA"/>
</dbReference>